<name>A0A212LFN5_9HYPH</name>
<dbReference type="SUPFAM" id="SSF53697">
    <property type="entry name" value="SIS domain"/>
    <property type="match status" value="1"/>
</dbReference>
<evidence type="ECO:0000256" key="1">
    <source>
        <dbReference type="ARBA" id="ARBA00023015"/>
    </source>
</evidence>
<dbReference type="InterPro" id="IPR047640">
    <property type="entry name" value="RpiR-like"/>
</dbReference>
<evidence type="ECO:0000259" key="4">
    <source>
        <dbReference type="PROSITE" id="PS51071"/>
    </source>
</evidence>
<dbReference type="GO" id="GO:0003700">
    <property type="term" value="F:DNA-binding transcription factor activity"/>
    <property type="evidence" value="ECO:0007669"/>
    <property type="project" value="InterPro"/>
</dbReference>
<dbReference type="InterPro" id="IPR001347">
    <property type="entry name" value="SIS_dom"/>
</dbReference>
<dbReference type="Pfam" id="PF01380">
    <property type="entry name" value="SIS"/>
    <property type="match status" value="1"/>
</dbReference>
<dbReference type="InterPro" id="IPR000281">
    <property type="entry name" value="HTH_RpiR"/>
</dbReference>
<dbReference type="Gene3D" id="1.10.10.10">
    <property type="entry name" value="Winged helix-like DNA-binding domain superfamily/Winged helix DNA-binding domain"/>
    <property type="match status" value="1"/>
</dbReference>
<dbReference type="GO" id="GO:0003677">
    <property type="term" value="F:DNA binding"/>
    <property type="evidence" value="ECO:0007669"/>
    <property type="project" value="UniProtKB-KW"/>
</dbReference>
<dbReference type="GO" id="GO:0097367">
    <property type="term" value="F:carbohydrate derivative binding"/>
    <property type="evidence" value="ECO:0007669"/>
    <property type="project" value="InterPro"/>
</dbReference>
<protein>
    <submittedName>
        <fullName evidence="6">Putative Transcriptional regulator</fullName>
    </submittedName>
</protein>
<dbReference type="PANTHER" id="PTHR30514">
    <property type="entry name" value="GLUCOKINASE"/>
    <property type="match status" value="1"/>
</dbReference>
<evidence type="ECO:0000259" key="5">
    <source>
        <dbReference type="PROSITE" id="PS51464"/>
    </source>
</evidence>
<feature type="domain" description="HTH rpiR-type" evidence="4">
    <location>
        <begin position="8"/>
        <end position="84"/>
    </location>
</feature>
<reference evidence="6" key="1">
    <citation type="submission" date="2016-08" db="EMBL/GenBank/DDBJ databases">
        <authorList>
            <person name="Seilhamer J.J."/>
        </authorList>
    </citation>
    <scope>NUCLEOTIDE SEQUENCE</scope>
    <source>
        <strain evidence="6">86</strain>
    </source>
</reference>
<dbReference type="Pfam" id="PF01418">
    <property type="entry name" value="HTH_6"/>
    <property type="match status" value="1"/>
</dbReference>
<evidence type="ECO:0000313" key="6">
    <source>
        <dbReference type="EMBL" id="SCM76386.1"/>
    </source>
</evidence>
<dbReference type="EMBL" id="FMJD01000008">
    <property type="protein sequence ID" value="SCM76386.1"/>
    <property type="molecule type" value="Genomic_DNA"/>
</dbReference>
<dbReference type="PROSITE" id="PS51071">
    <property type="entry name" value="HTH_RPIR"/>
    <property type="match status" value="1"/>
</dbReference>
<gene>
    <name evidence="6" type="ORF">KL86PLE_40191</name>
</gene>
<feature type="domain" description="SIS" evidence="5">
    <location>
        <begin position="134"/>
        <end position="274"/>
    </location>
</feature>
<dbReference type="GO" id="GO:1901135">
    <property type="term" value="P:carbohydrate derivative metabolic process"/>
    <property type="evidence" value="ECO:0007669"/>
    <property type="project" value="InterPro"/>
</dbReference>
<dbReference type="InterPro" id="IPR035472">
    <property type="entry name" value="RpiR-like_SIS"/>
</dbReference>
<organism evidence="6">
    <name type="scientific">uncultured Pleomorphomonas sp</name>
    <dbReference type="NCBI Taxonomy" id="442121"/>
    <lineage>
        <taxon>Bacteria</taxon>
        <taxon>Pseudomonadati</taxon>
        <taxon>Pseudomonadota</taxon>
        <taxon>Alphaproteobacteria</taxon>
        <taxon>Hyphomicrobiales</taxon>
        <taxon>Pleomorphomonadaceae</taxon>
        <taxon>Pleomorphomonas</taxon>
        <taxon>environmental samples</taxon>
    </lineage>
</organism>
<accession>A0A212LFN5</accession>
<dbReference type="PANTHER" id="PTHR30514:SF1">
    <property type="entry name" value="HTH-TYPE TRANSCRIPTIONAL REGULATOR HEXR-RELATED"/>
    <property type="match status" value="1"/>
</dbReference>
<dbReference type="AlphaFoldDB" id="A0A212LFN5"/>
<dbReference type="PROSITE" id="PS51464">
    <property type="entry name" value="SIS"/>
    <property type="match status" value="1"/>
</dbReference>
<dbReference type="InterPro" id="IPR009057">
    <property type="entry name" value="Homeodomain-like_sf"/>
</dbReference>
<evidence type="ECO:0000256" key="2">
    <source>
        <dbReference type="ARBA" id="ARBA00023125"/>
    </source>
</evidence>
<evidence type="ECO:0000256" key="3">
    <source>
        <dbReference type="ARBA" id="ARBA00023163"/>
    </source>
</evidence>
<dbReference type="Gene3D" id="3.40.50.10490">
    <property type="entry name" value="Glucose-6-phosphate isomerase like protein, domain 1"/>
    <property type="match status" value="1"/>
</dbReference>
<keyword evidence="2" id="KW-0238">DNA-binding</keyword>
<dbReference type="CDD" id="cd05013">
    <property type="entry name" value="SIS_RpiR"/>
    <property type="match status" value="1"/>
</dbReference>
<sequence length="296" mass="32045">MNNAHSADDPISRLQTISAFSSTAIERLAQFAIERREDVPSMAIGDFAEAAGASQTTVVRLCKELGYAGYKEFRMAMAESRGTRRNADLLGLDVPLEASSADDIDMLAMQVIRINADILADTLKLIDPEAIRRAIDLMLSSTHIHLVGFGSSAPLALDIYQRLLRLGIAASYDFDPHIVATIAATAPPGSLLFGISYSGTTRDLVETLEIAKAHKLRTIVLTSFAASPAAHVADVTLLSALRSTGRPTETISSRISQLAIADVLFVSLALRHPWKAEMVEAAERALDRKRISRSEM</sequence>
<keyword evidence="1" id="KW-0805">Transcription regulation</keyword>
<dbReference type="SUPFAM" id="SSF46689">
    <property type="entry name" value="Homeodomain-like"/>
    <property type="match status" value="1"/>
</dbReference>
<dbReference type="InterPro" id="IPR046348">
    <property type="entry name" value="SIS_dom_sf"/>
</dbReference>
<keyword evidence="3" id="KW-0804">Transcription</keyword>
<proteinExistence type="predicted"/>
<dbReference type="RefSeq" id="WP_100079384.1">
    <property type="nucleotide sequence ID" value="NZ_LT608334.1"/>
</dbReference>
<dbReference type="InterPro" id="IPR036388">
    <property type="entry name" value="WH-like_DNA-bd_sf"/>
</dbReference>